<evidence type="ECO:0000313" key="2">
    <source>
        <dbReference type="Proteomes" id="UP000656548"/>
    </source>
</evidence>
<gene>
    <name evidence="1" type="ORF">H4W30_002113</name>
</gene>
<dbReference type="Gene3D" id="3.40.630.100">
    <property type="entry name" value="Poly-gamma-glutamate hydrolase, zinc-binding motif"/>
    <property type="match status" value="1"/>
</dbReference>
<comment type="caution">
    <text evidence="1">The sequence shown here is derived from an EMBL/GenBank/DDBJ whole genome shotgun (WGS) entry which is preliminary data.</text>
</comment>
<dbReference type="Pfam" id="PF05908">
    <property type="entry name" value="Gamma_PGA_hydro"/>
    <property type="match status" value="1"/>
</dbReference>
<proteinExistence type="predicted"/>
<dbReference type="InterPro" id="IPR008585">
    <property type="entry name" value="Gamma_PGA_hydro"/>
</dbReference>
<sequence>MPPPYTSYAALSAEQVENVDYTRTAVVPAGATWAAIAIHGGAIEAGTGELAKQIAATRMAFYEFAGIKTSGNSDLHITSSLFDEPQALALVAASTHTVSCHGMAGTDGVAETYIGGLDGQLRDLIQAKLGAAGFTVTVASAELAGTNPANICNKNQRRAGVQLELSNTLRASFFPGGDLSAANRATGLRTPAFYAYAAAVQAAVIESLTYDDSISRVRLLGTAPGIKDLFARTVSSGWGEAPSGHTWTTSGGTAANFSVSGNLGRHTQTSVNVSRWCLIGPPLTDVDYTITVGADQVSAGGSQFLHAVARAADTSNCYLARVELTTGNAVLLTLRKRVAGVETLLGSTVTTGLTHTAGASYSLRFQVTGSVLAVKLWATGAEPAAWTISLLDNAVTAAGQIGVRSLLSSSNTNTSPTATYANLATVGAVAVERSTDTITWHTVRGGLNLPGNARQEVKLDDYEFAAGLPNFYRVRVYAPTGATLFTETDVITPVLDSVWIKNVRRPSLNRKVTVTGVSDIIAPSRTATFDVVGRTYPVAIDDVRGSRRLTLQVTTTDLGAAADFANALALGTTVFIQAPTELSAVPTLYASIGDATQSRPRSSARSTRRYFDLPLTEVAAPASTVYSDTFVYADVLATYATIADVVAANPSYSALVDKVSDAVVIVP</sequence>
<dbReference type="EMBL" id="JADBEJ010000003">
    <property type="protein sequence ID" value="MBE1575066.1"/>
    <property type="molecule type" value="Genomic_DNA"/>
</dbReference>
<dbReference type="Proteomes" id="UP000656548">
    <property type="component" value="Unassembled WGS sequence"/>
</dbReference>
<dbReference type="InterPro" id="IPR038128">
    <property type="entry name" value="Gamma_PGA_hydro_sf"/>
</dbReference>
<dbReference type="RefSeq" id="WP_191334944.1">
    <property type="nucleotide sequence ID" value="NZ_JADBEJ010000003.1"/>
</dbReference>
<organism evidence="1 2">
    <name type="scientific">Amycolatopsis roodepoortensis</name>
    <dbReference type="NCBI Taxonomy" id="700274"/>
    <lineage>
        <taxon>Bacteria</taxon>
        <taxon>Bacillati</taxon>
        <taxon>Actinomycetota</taxon>
        <taxon>Actinomycetes</taxon>
        <taxon>Pseudonocardiales</taxon>
        <taxon>Pseudonocardiaceae</taxon>
        <taxon>Amycolatopsis</taxon>
    </lineage>
</organism>
<reference evidence="1 2" key="1">
    <citation type="submission" date="2020-10" db="EMBL/GenBank/DDBJ databases">
        <title>Sequencing the genomes of 1000 actinobacteria strains.</title>
        <authorList>
            <person name="Klenk H.-P."/>
        </authorList>
    </citation>
    <scope>NUCLEOTIDE SEQUENCE [LARGE SCALE GENOMIC DNA]</scope>
    <source>
        <strain evidence="1 2">DSM 46661</strain>
    </source>
</reference>
<evidence type="ECO:0000313" key="1">
    <source>
        <dbReference type="EMBL" id="MBE1575066.1"/>
    </source>
</evidence>
<accession>A0ABR9L4I1</accession>
<name>A0ABR9L4I1_9PSEU</name>
<keyword evidence="2" id="KW-1185">Reference proteome</keyword>
<protein>
    <submittedName>
        <fullName evidence="1">Phage replication-related protein YjqB (UPF0714/DUF867 family)</fullName>
    </submittedName>
</protein>